<feature type="domain" description="Periplasmic binding protein" evidence="5">
    <location>
        <begin position="71"/>
        <end position="329"/>
    </location>
</feature>
<feature type="region of interest" description="Disordered" evidence="4">
    <location>
        <begin position="32"/>
        <end position="69"/>
    </location>
</feature>
<dbReference type="Gene3D" id="3.40.50.2300">
    <property type="match status" value="2"/>
</dbReference>
<dbReference type="PROSITE" id="PS51257">
    <property type="entry name" value="PROKAR_LIPOPROTEIN"/>
    <property type="match status" value="1"/>
</dbReference>
<organism evidence="6 7">
    <name type="scientific">Paenibacillus roseus</name>
    <dbReference type="NCBI Taxonomy" id="2798579"/>
    <lineage>
        <taxon>Bacteria</taxon>
        <taxon>Bacillati</taxon>
        <taxon>Bacillota</taxon>
        <taxon>Bacilli</taxon>
        <taxon>Bacillales</taxon>
        <taxon>Paenibacillaceae</taxon>
        <taxon>Paenibacillus</taxon>
    </lineage>
</organism>
<sequence>MLKVKKNKTWMLSVMVITGILMLMLSACSNNSNTSATSTTSTTNQSETPKSNDTTSAQSSDESSGKKYKLGISVPSADHGWMGALVANTKTEAEKHPNIEYFLYTAKDPAKQTSDIEDLITKKVDAIVMLPIESAALTPVADKIANANIPLIVIDRAINSENYRTYIGGDNYGIGHGDAVYLVEQLKKTKGKAEGKVIEISGVPSTVTDLRSKGFRDYIQNYPGIQIIASQPGDFTREKALKATENILQANKEIDAVYSQDDDMTVGIVQAIRDAGRENEMFIVSSGGMKEIYQMMKEKQKPEVIVSLTYSPTMSGTAVNLATKILEGKGLEGFWEKSVPHSIVLEATPVTPENVDQFYNPDAKY</sequence>
<dbReference type="RefSeq" id="WP_199018167.1">
    <property type="nucleotide sequence ID" value="NZ_JAELUP010000012.1"/>
</dbReference>
<keyword evidence="3" id="KW-0732">Signal</keyword>
<dbReference type="Pfam" id="PF13407">
    <property type="entry name" value="Peripla_BP_4"/>
    <property type="match status" value="1"/>
</dbReference>
<evidence type="ECO:0000256" key="3">
    <source>
        <dbReference type="ARBA" id="ARBA00022729"/>
    </source>
</evidence>
<evidence type="ECO:0000259" key="5">
    <source>
        <dbReference type="Pfam" id="PF13407"/>
    </source>
</evidence>
<dbReference type="GO" id="GO:0030313">
    <property type="term" value="C:cell envelope"/>
    <property type="evidence" value="ECO:0007669"/>
    <property type="project" value="UniProtKB-SubCell"/>
</dbReference>
<accession>A0A934J0R3</accession>
<dbReference type="GO" id="GO:0030246">
    <property type="term" value="F:carbohydrate binding"/>
    <property type="evidence" value="ECO:0007669"/>
    <property type="project" value="UniProtKB-ARBA"/>
</dbReference>
<evidence type="ECO:0000256" key="4">
    <source>
        <dbReference type="SAM" id="MobiDB-lite"/>
    </source>
</evidence>
<proteinExistence type="inferred from homology"/>
<reference evidence="6" key="1">
    <citation type="submission" date="2020-12" db="EMBL/GenBank/DDBJ databases">
        <authorList>
            <person name="Huq M.A."/>
        </authorList>
    </citation>
    <scope>NUCLEOTIDE SEQUENCE</scope>
    <source>
        <strain evidence="6">MAHUQ-46</strain>
    </source>
</reference>
<evidence type="ECO:0000313" key="6">
    <source>
        <dbReference type="EMBL" id="MBJ6360615.1"/>
    </source>
</evidence>
<protein>
    <submittedName>
        <fullName evidence="6">Substrate-binding domain-containing protein</fullName>
    </submittedName>
</protein>
<name>A0A934J0R3_9BACL</name>
<evidence type="ECO:0000313" key="7">
    <source>
        <dbReference type="Proteomes" id="UP000640274"/>
    </source>
</evidence>
<dbReference type="Proteomes" id="UP000640274">
    <property type="component" value="Unassembled WGS sequence"/>
</dbReference>
<evidence type="ECO:0000256" key="1">
    <source>
        <dbReference type="ARBA" id="ARBA00004196"/>
    </source>
</evidence>
<feature type="compositionally biased region" description="Low complexity" evidence="4">
    <location>
        <begin position="32"/>
        <end position="48"/>
    </location>
</feature>
<dbReference type="PANTHER" id="PTHR46847">
    <property type="entry name" value="D-ALLOSE-BINDING PERIPLASMIC PROTEIN-RELATED"/>
    <property type="match status" value="1"/>
</dbReference>
<feature type="compositionally biased region" description="Polar residues" evidence="4">
    <location>
        <begin position="49"/>
        <end position="62"/>
    </location>
</feature>
<gene>
    <name evidence="6" type="ORF">JFN88_04680</name>
</gene>
<dbReference type="EMBL" id="JAELUP010000012">
    <property type="protein sequence ID" value="MBJ6360615.1"/>
    <property type="molecule type" value="Genomic_DNA"/>
</dbReference>
<comment type="similarity">
    <text evidence="2">Belongs to the bacterial solute-binding protein 2 family.</text>
</comment>
<dbReference type="AlphaFoldDB" id="A0A934J0R3"/>
<dbReference type="InterPro" id="IPR028082">
    <property type="entry name" value="Peripla_BP_I"/>
</dbReference>
<dbReference type="SUPFAM" id="SSF53822">
    <property type="entry name" value="Periplasmic binding protein-like I"/>
    <property type="match status" value="1"/>
</dbReference>
<evidence type="ECO:0000256" key="2">
    <source>
        <dbReference type="ARBA" id="ARBA00007639"/>
    </source>
</evidence>
<comment type="subcellular location">
    <subcellularLocation>
        <location evidence="1">Cell envelope</location>
    </subcellularLocation>
</comment>
<keyword evidence="7" id="KW-1185">Reference proteome</keyword>
<comment type="caution">
    <text evidence="6">The sequence shown here is derived from an EMBL/GenBank/DDBJ whole genome shotgun (WGS) entry which is preliminary data.</text>
</comment>
<dbReference type="InterPro" id="IPR025997">
    <property type="entry name" value="SBP_2_dom"/>
</dbReference>
<dbReference type="PANTHER" id="PTHR46847:SF1">
    <property type="entry name" value="D-ALLOSE-BINDING PERIPLASMIC PROTEIN-RELATED"/>
    <property type="match status" value="1"/>
</dbReference>